<dbReference type="KEGG" id="panc:E2636_12920"/>
<gene>
    <name evidence="1" type="ORF">E2636_12920</name>
</gene>
<dbReference type="EMBL" id="CP038015">
    <property type="protein sequence ID" value="QBP41996.1"/>
    <property type="molecule type" value="Genomic_DNA"/>
</dbReference>
<evidence type="ECO:0000313" key="2">
    <source>
        <dbReference type="Proteomes" id="UP000294292"/>
    </source>
</evidence>
<dbReference type="Proteomes" id="UP000294292">
    <property type="component" value="Chromosome"/>
</dbReference>
<name>A0A4P7A247_9BACL</name>
<sequence length="44" mass="5062">MKKEWKKPELEVLDVNMTMFGVNGEFSDSAFHDNNKSKKEPMGS</sequence>
<keyword evidence="2" id="KW-1185">Reference proteome</keyword>
<accession>A0A4P7A247</accession>
<evidence type="ECO:0000313" key="1">
    <source>
        <dbReference type="EMBL" id="QBP41996.1"/>
    </source>
</evidence>
<dbReference type="NCBIfam" id="NF033524">
    <property type="entry name" value="lasso_PadeA_fam"/>
    <property type="match status" value="1"/>
</dbReference>
<dbReference type="AlphaFoldDB" id="A0A4P7A247"/>
<organism evidence="1 2">
    <name type="scientific">Paenisporosarcina antarctica</name>
    <dbReference type="NCBI Taxonomy" id="417367"/>
    <lineage>
        <taxon>Bacteria</taxon>
        <taxon>Bacillati</taxon>
        <taxon>Bacillota</taxon>
        <taxon>Bacilli</taxon>
        <taxon>Bacillales</taxon>
        <taxon>Caryophanaceae</taxon>
        <taxon>Paenisporosarcina</taxon>
    </lineage>
</organism>
<dbReference type="OrthoDB" id="2913105at2"/>
<protein>
    <submittedName>
        <fullName evidence="1">Paeninodin family lasso peptide</fullName>
    </submittedName>
</protein>
<reference evidence="1 2" key="1">
    <citation type="submission" date="2019-03" db="EMBL/GenBank/DDBJ databases">
        <title>Complete genome sequence of Paenisporosarcina antarctica CGMCC 1.6503T.</title>
        <authorList>
            <person name="Rong J.-C."/>
            <person name="Chi N.-Y."/>
            <person name="Zhang Q.-F."/>
        </authorList>
    </citation>
    <scope>NUCLEOTIDE SEQUENCE [LARGE SCALE GENOMIC DNA]</scope>
    <source>
        <strain evidence="1 2">CGMCC 1.6503</strain>
    </source>
</reference>
<dbReference type="RefSeq" id="WP_134210565.1">
    <property type="nucleotide sequence ID" value="NZ_CP038015.1"/>
</dbReference>
<dbReference type="InterPro" id="IPR049825">
    <property type="entry name" value="Lasso_PadeA-like"/>
</dbReference>
<proteinExistence type="predicted"/>